<evidence type="ECO:0000313" key="2">
    <source>
        <dbReference type="EMBL" id="MCZ0808954.1"/>
    </source>
</evidence>
<evidence type="ECO:0000313" key="4">
    <source>
        <dbReference type="Proteomes" id="UP000239759"/>
    </source>
</evidence>
<gene>
    <name evidence="3" type="ORF">C4A77_25745</name>
    <name evidence="2" type="ORF">O0554_18870</name>
</gene>
<evidence type="ECO:0000313" key="3">
    <source>
        <dbReference type="EMBL" id="PPA89900.1"/>
    </source>
</evidence>
<evidence type="ECO:0000313" key="5">
    <source>
        <dbReference type="Proteomes" id="UP001077662"/>
    </source>
</evidence>
<sequence>MSYYKKTKESDEDYIELSTVQSQRNEILQEEFPEGPFGAATNEEKLGKATGWENDQHSTTTRFTYETRQLHQGLPRQYPGAHPIHDDSNQDVEPL</sequence>
<comment type="caution">
    <text evidence="2">The sequence shown here is derived from an EMBL/GenBank/DDBJ whole genome shotgun (WGS) entry which is preliminary data.</text>
</comment>
<proteinExistence type="predicted"/>
<dbReference type="AlphaFoldDB" id="A0AAP3DI72"/>
<reference evidence="2" key="2">
    <citation type="submission" date="2022-09" db="EMBL/GenBank/DDBJ databases">
        <title>Genome analysis and characterization of larvicidal activity of Brevibacillus strains.</title>
        <authorList>
            <person name="Patrusheva E.V."/>
            <person name="Izotova A.O."/>
            <person name="Toshchakov S.V."/>
            <person name="Sineoky S.P."/>
        </authorList>
    </citation>
    <scope>NUCLEOTIDE SEQUENCE</scope>
    <source>
        <strain evidence="2">VKPM_B-13247</strain>
    </source>
</reference>
<protein>
    <recommendedName>
        <fullName evidence="6">Cytosolic protein</fullName>
    </recommendedName>
</protein>
<dbReference type="RefSeq" id="WP_094702722.1">
    <property type="nucleotide sequence ID" value="NZ_JAKRCY010000021.1"/>
</dbReference>
<dbReference type="EMBL" id="JAPTNE010000026">
    <property type="protein sequence ID" value="MCZ0808954.1"/>
    <property type="molecule type" value="Genomic_DNA"/>
</dbReference>
<dbReference type="EMBL" id="PRKQ01000077">
    <property type="protein sequence ID" value="PPA89900.1"/>
    <property type="molecule type" value="Genomic_DNA"/>
</dbReference>
<dbReference type="Proteomes" id="UP000239759">
    <property type="component" value="Unassembled WGS sequence"/>
</dbReference>
<accession>A0AAP3DI72</accession>
<name>A0AAP3DI72_BRELA</name>
<dbReference type="Proteomes" id="UP001077662">
    <property type="component" value="Unassembled WGS sequence"/>
</dbReference>
<feature type="region of interest" description="Disordered" evidence="1">
    <location>
        <begin position="72"/>
        <end position="95"/>
    </location>
</feature>
<evidence type="ECO:0000256" key="1">
    <source>
        <dbReference type="SAM" id="MobiDB-lite"/>
    </source>
</evidence>
<reference evidence="3 4" key="1">
    <citation type="submission" date="2018-02" db="EMBL/GenBank/DDBJ databases">
        <title>Comparative analysis of genomes of three Brevibacillus laterosporus strains producers of potent antimicrobials isolated from silage.</title>
        <authorList>
            <person name="Kojic M."/>
            <person name="Miljkovic M."/>
            <person name="Studholme D."/>
            <person name="Filipic B."/>
        </authorList>
    </citation>
    <scope>NUCLEOTIDE SEQUENCE [LARGE SCALE GENOMIC DNA]</scope>
    <source>
        <strain evidence="3 4">BGSP11</strain>
    </source>
</reference>
<evidence type="ECO:0008006" key="6">
    <source>
        <dbReference type="Google" id="ProtNLM"/>
    </source>
</evidence>
<organism evidence="2 5">
    <name type="scientific">Brevibacillus laterosporus</name>
    <name type="common">Bacillus laterosporus</name>
    <dbReference type="NCBI Taxonomy" id="1465"/>
    <lineage>
        <taxon>Bacteria</taxon>
        <taxon>Bacillati</taxon>
        <taxon>Bacillota</taxon>
        <taxon>Bacilli</taxon>
        <taxon>Bacillales</taxon>
        <taxon>Paenibacillaceae</taxon>
        <taxon>Brevibacillus</taxon>
    </lineage>
</organism>